<reference evidence="1 2" key="1">
    <citation type="submission" date="2016-03" db="EMBL/GenBank/DDBJ databases">
        <title>Choanephora cucurbitarum.</title>
        <authorList>
            <person name="Min B."/>
            <person name="Park H."/>
            <person name="Park J.-H."/>
            <person name="Shin H.-D."/>
            <person name="Choi I.-G."/>
        </authorList>
    </citation>
    <scope>NUCLEOTIDE SEQUENCE [LARGE SCALE GENOMIC DNA]</scope>
    <source>
        <strain evidence="1 2">KUS-F28377</strain>
    </source>
</reference>
<evidence type="ECO:0000313" key="1">
    <source>
        <dbReference type="EMBL" id="OBZ87798.1"/>
    </source>
</evidence>
<protein>
    <submittedName>
        <fullName evidence="1">Uncharacterized protein</fullName>
    </submittedName>
</protein>
<name>A0A1C7NFF6_9FUNG</name>
<comment type="caution">
    <text evidence="1">The sequence shown here is derived from an EMBL/GenBank/DDBJ whole genome shotgun (WGS) entry which is preliminary data.</text>
</comment>
<evidence type="ECO:0000313" key="2">
    <source>
        <dbReference type="Proteomes" id="UP000093000"/>
    </source>
</evidence>
<accession>A0A1C7NFF6</accession>
<sequence length="94" mass="11098">MDTRHSQLVLISKRLESANQKIESIANELGWTRQALQQWIKDQPHVCPINKAHLVSDKEVHYRHCLLRSQGHVLTKKKRKSREQTIRAQLIRKL</sequence>
<dbReference type="InParanoid" id="A0A1C7NFF6"/>
<dbReference type="EMBL" id="LUGH01000197">
    <property type="protein sequence ID" value="OBZ87798.1"/>
    <property type="molecule type" value="Genomic_DNA"/>
</dbReference>
<gene>
    <name evidence="1" type="ORF">A0J61_04168</name>
</gene>
<dbReference type="AlphaFoldDB" id="A0A1C7NFF6"/>
<organism evidence="1 2">
    <name type="scientific">Choanephora cucurbitarum</name>
    <dbReference type="NCBI Taxonomy" id="101091"/>
    <lineage>
        <taxon>Eukaryota</taxon>
        <taxon>Fungi</taxon>
        <taxon>Fungi incertae sedis</taxon>
        <taxon>Mucoromycota</taxon>
        <taxon>Mucoromycotina</taxon>
        <taxon>Mucoromycetes</taxon>
        <taxon>Mucorales</taxon>
        <taxon>Mucorineae</taxon>
        <taxon>Choanephoraceae</taxon>
        <taxon>Choanephoroideae</taxon>
        <taxon>Choanephora</taxon>
    </lineage>
</organism>
<proteinExistence type="predicted"/>
<dbReference type="OrthoDB" id="69229at2759"/>
<dbReference type="Proteomes" id="UP000093000">
    <property type="component" value="Unassembled WGS sequence"/>
</dbReference>
<keyword evidence="2" id="KW-1185">Reference proteome</keyword>
<dbReference type="STRING" id="101091.A0A1C7NFF6"/>